<comment type="caution">
    <text evidence="3">The sequence shown here is derived from an EMBL/GenBank/DDBJ whole genome shotgun (WGS) entry which is preliminary data.</text>
</comment>
<dbReference type="EMBL" id="JACIBT010000001">
    <property type="protein sequence ID" value="MBB3667400.1"/>
    <property type="molecule type" value="Genomic_DNA"/>
</dbReference>
<gene>
    <name evidence="3" type="ORF">FHX47_000993</name>
</gene>
<keyword evidence="4" id="KW-1185">Reference proteome</keyword>
<keyword evidence="2" id="KW-1133">Transmembrane helix</keyword>
<feature type="region of interest" description="Disordered" evidence="1">
    <location>
        <begin position="177"/>
        <end position="211"/>
    </location>
</feature>
<keyword evidence="2" id="KW-0812">Transmembrane</keyword>
<keyword evidence="2" id="KW-0472">Membrane</keyword>
<sequence>MSVLSVAEMRPGRAPEPESFAAPSLTAVPTVRRRRRGLMAGVIALLLLALGAVLIVNIHVANSQYQVVQMNNTHESLVHENASLTQQVQVLQSPQSLSSSAVTLGMVMPASAGTFELDTAAVLSGAEAASSEERPTNFVSAPSTAGADATAPVDVAERAEGAPGGLLGAGALHTLITGDAGQNSSDENQSGEADRTDPTRGGGTIDAPSLD</sequence>
<feature type="compositionally biased region" description="Polar residues" evidence="1">
    <location>
        <begin position="180"/>
        <end position="191"/>
    </location>
</feature>
<evidence type="ECO:0008006" key="5">
    <source>
        <dbReference type="Google" id="ProtNLM"/>
    </source>
</evidence>
<feature type="region of interest" description="Disordered" evidence="1">
    <location>
        <begin position="126"/>
        <end position="149"/>
    </location>
</feature>
<evidence type="ECO:0000313" key="4">
    <source>
        <dbReference type="Proteomes" id="UP000547528"/>
    </source>
</evidence>
<evidence type="ECO:0000313" key="3">
    <source>
        <dbReference type="EMBL" id="MBB3667400.1"/>
    </source>
</evidence>
<proteinExistence type="predicted"/>
<dbReference type="AlphaFoldDB" id="A0A7W5XKW4"/>
<organism evidence="3 4">
    <name type="scientific">Garicola koreensis</name>
    <dbReference type="NCBI Taxonomy" id="1262554"/>
    <lineage>
        <taxon>Bacteria</taxon>
        <taxon>Bacillati</taxon>
        <taxon>Actinomycetota</taxon>
        <taxon>Actinomycetes</taxon>
        <taxon>Micrococcales</taxon>
        <taxon>Micrococcaceae</taxon>
        <taxon>Garicola</taxon>
    </lineage>
</organism>
<dbReference type="RefSeq" id="WP_183357722.1">
    <property type="nucleotide sequence ID" value="NZ_BAABKR010000001.1"/>
</dbReference>
<reference evidence="3 4" key="1">
    <citation type="submission" date="2020-08" db="EMBL/GenBank/DDBJ databases">
        <title>Sequencing the genomes of 1000 actinobacteria strains.</title>
        <authorList>
            <person name="Klenk H.-P."/>
        </authorList>
    </citation>
    <scope>NUCLEOTIDE SEQUENCE [LARGE SCALE GENOMIC DNA]</scope>
    <source>
        <strain evidence="3 4">DSM 28238</strain>
    </source>
</reference>
<accession>A0A7W5XKW4</accession>
<evidence type="ECO:0000256" key="1">
    <source>
        <dbReference type="SAM" id="MobiDB-lite"/>
    </source>
</evidence>
<evidence type="ECO:0000256" key="2">
    <source>
        <dbReference type="SAM" id="Phobius"/>
    </source>
</evidence>
<feature type="transmembrane region" description="Helical" evidence="2">
    <location>
        <begin position="38"/>
        <end position="60"/>
    </location>
</feature>
<protein>
    <recommendedName>
        <fullName evidence="5">Cell division protein FtsL</fullName>
    </recommendedName>
</protein>
<dbReference type="Proteomes" id="UP000547528">
    <property type="component" value="Unassembled WGS sequence"/>
</dbReference>
<name>A0A7W5XKW4_9MICC</name>